<feature type="transmembrane region" description="Helical" evidence="1">
    <location>
        <begin position="340"/>
        <end position="365"/>
    </location>
</feature>
<dbReference type="Proteomes" id="UP000228635">
    <property type="component" value="Unassembled WGS sequence"/>
</dbReference>
<comment type="caution">
    <text evidence="2">The sequence shown here is derived from an EMBL/GenBank/DDBJ whole genome shotgun (WGS) entry which is preliminary data.</text>
</comment>
<keyword evidence="1" id="KW-0472">Membrane</keyword>
<feature type="transmembrane region" description="Helical" evidence="1">
    <location>
        <begin position="262"/>
        <end position="281"/>
    </location>
</feature>
<organism evidence="2 3">
    <name type="scientific">Candidatus Harrisonbacteria bacterium CG10_big_fil_rev_8_21_14_0_10_42_17</name>
    <dbReference type="NCBI Taxonomy" id="1974584"/>
    <lineage>
        <taxon>Bacteria</taxon>
        <taxon>Candidatus Harrisoniibacteriota</taxon>
    </lineage>
</organism>
<evidence type="ECO:0000313" key="3">
    <source>
        <dbReference type="Proteomes" id="UP000228635"/>
    </source>
</evidence>
<sequence length="909" mass="98492">MRRSLFIKSVLVLTLVIVFWSGALGLGLRPQTTHAQFGFSLGESFDRLLGSTTSCGIFHITACAIELFRWGLTEVSLLVIALMKVLVGIAAGFMQIMIALNASVISSSIVTIGFRIALNLANLGFILAVIMIAFGTILRIEQYQLKKTFVRLVIAAILINFSLLIAGGILDFSNIVSDSFFARLVSVEPDGSPGDPSEFSGTLSNALNLQNDIEIDTSKIDTTIKASQDLLILFINFCVTIAFNTIVLITFAALALMIMARYIALVILLVIMPLTWFFWVIPSLSGLASQWWRSFLRWTLFLPAVSFFIYLTLISADEITTTIDRRGNQSEAISQVNDSFLFLASGAQIIINGIVLSGLLIGGLYAAQQMGITGAGAAVGIAKKWGKRAGLAPSKLGLRTGLASSKLGLRTGLASSKLGYKYLGGERAAKATSRGVSNVLVRTPFKGLANRAAQFGSREGNIKEYREKNLSSLTNAQLQREADHPGVFGNVRGASILQELNGRGLKIPPEKAKAYAQALKRTHAGIDPEKISGMQELLKRNFHLAGKLLGKTDPVEIEAVIEKYTKKADFTEVDTGDEGIRKAIARYGTTSQIGQFAKNASSKQLSEIREDLVNRSPENIKGLSELIASQQAELKDAKELDDKPRIAALQSSLKDNRKKRSLAFTTEKDEGKKHAYSLLESFDQTIGVPALEELTGKTLRSNVAAEVVRRAPDEAIKEAVKDAKDGKAGKLESISVAELKRFGSNSENQKDITTILQITPELAHELTAGTKSIEQAIHELKPEQAKNIATSSLQKFEVASNLDVNQLTTIVTQGPQAKRNAVRDALGSKLTPALKNIASELAETENKILSANARGDAALASRLRTEFNRLEAGRDAELSAPTTTPEAKKAYELLAKMESLTHSPTTQTP</sequence>
<accession>A0A2M6WIX8</accession>
<dbReference type="Pfam" id="PF19590">
    <property type="entry name" value="TrbL_3"/>
    <property type="match status" value="1"/>
</dbReference>
<name>A0A2M6WIX8_9BACT</name>
<feature type="transmembrane region" description="Helical" evidence="1">
    <location>
        <begin position="301"/>
        <end position="319"/>
    </location>
</feature>
<dbReference type="AlphaFoldDB" id="A0A2M6WIX8"/>
<dbReference type="EMBL" id="PFBA01000012">
    <property type="protein sequence ID" value="PIT92713.1"/>
    <property type="molecule type" value="Genomic_DNA"/>
</dbReference>
<evidence type="ECO:0000256" key="1">
    <source>
        <dbReference type="SAM" id="Phobius"/>
    </source>
</evidence>
<gene>
    <name evidence="2" type="ORF">COU08_00935</name>
</gene>
<keyword evidence="1" id="KW-1133">Transmembrane helix</keyword>
<feature type="transmembrane region" description="Helical" evidence="1">
    <location>
        <begin position="112"/>
        <end position="137"/>
    </location>
</feature>
<dbReference type="InterPro" id="IPR045782">
    <property type="entry name" value="TrbL_3"/>
</dbReference>
<reference evidence="3" key="1">
    <citation type="submission" date="2017-09" db="EMBL/GenBank/DDBJ databases">
        <title>Depth-based differentiation of microbial function through sediment-hosted aquifers and enrichment of novel symbionts in the deep terrestrial subsurface.</title>
        <authorList>
            <person name="Probst A.J."/>
            <person name="Ladd B."/>
            <person name="Jarett J.K."/>
            <person name="Geller-Mcgrath D.E."/>
            <person name="Sieber C.M.K."/>
            <person name="Emerson J.B."/>
            <person name="Anantharaman K."/>
            <person name="Thomas B.C."/>
            <person name="Malmstrom R."/>
            <person name="Stieglmeier M."/>
            <person name="Klingl A."/>
            <person name="Woyke T."/>
            <person name="Ryan C.M."/>
            <person name="Banfield J.F."/>
        </authorList>
    </citation>
    <scope>NUCLEOTIDE SEQUENCE [LARGE SCALE GENOMIC DNA]</scope>
</reference>
<proteinExistence type="predicted"/>
<feature type="transmembrane region" description="Helical" evidence="1">
    <location>
        <begin position="149"/>
        <end position="170"/>
    </location>
</feature>
<feature type="transmembrane region" description="Helical" evidence="1">
    <location>
        <begin position="49"/>
        <end position="68"/>
    </location>
</feature>
<feature type="transmembrane region" description="Helical" evidence="1">
    <location>
        <begin position="75"/>
        <end position="100"/>
    </location>
</feature>
<protein>
    <submittedName>
        <fullName evidence="2">Uncharacterized protein</fullName>
    </submittedName>
</protein>
<keyword evidence="1" id="KW-0812">Transmembrane</keyword>
<feature type="transmembrane region" description="Helical" evidence="1">
    <location>
        <begin position="230"/>
        <end position="255"/>
    </location>
</feature>
<evidence type="ECO:0000313" key="2">
    <source>
        <dbReference type="EMBL" id="PIT92713.1"/>
    </source>
</evidence>